<dbReference type="SUPFAM" id="SSF57756">
    <property type="entry name" value="Retrovirus zinc finger-like domains"/>
    <property type="match status" value="1"/>
</dbReference>
<keyword evidence="1" id="KW-0862">Zinc</keyword>
<dbReference type="PROSITE" id="PS50158">
    <property type="entry name" value="ZF_CCHC"/>
    <property type="match status" value="1"/>
</dbReference>
<feature type="compositionally biased region" description="Polar residues" evidence="2">
    <location>
        <begin position="281"/>
        <end position="294"/>
    </location>
</feature>
<name>A0A812DMD4_ACAPH</name>
<dbReference type="GO" id="GO:0003676">
    <property type="term" value="F:nucleic acid binding"/>
    <property type="evidence" value="ECO:0007669"/>
    <property type="project" value="InterPro"/>
</dbReference>
<dbReference type="AlphaFoldDB" id="A0A812DMD4"/>
<dbReference type="EMBL" id="CAHIKZ030003824">
    <property type="protein sequence ID" value="CAE1304470.1"/>
    <property type="molecule type" value="Genomic_DNA"/>
</dbReference>
<keyword evidence="1" id="KW-0479">Metal-binding</keyword>
<accession>A0A812DMD4</accession>
<evidence type="ECO:0000256" key="2">
    <source>
        <dbReference type="SAM" id="MobiDB-lite"/>
    </source>
</evidence>
<feature type="compositionally biased region" description="Basic and acidic residues" evidence="2">
    <location>
        <begin position="59"/>
        <end position="75"/>
    </location>
</feature>
<organism evidence="4 5">
    <name type="scientific">Acanthosepion pharaonis</name>
    <name type="common">Pharaoh cuttlefish</name>
    <name type="synonym">Sepia pharaonis</name>
    <dbReference type="NCBI Taxonomy" id="158019"/>
    <lineage>
        <taxon>Eukaryota</taxon>
        <taxon>Metazoa</taxon>
        <taxon>Spiralia</taxon>
        <taxon>Lophotrochozoa</taxon>
        <taxon>Mollusca</taxon>
        <taxon>Cephalopoda</taxon>
        <taxon>Coleoidea</taxon>
        <taxon>Decapodiformes</taxon>
        <taxon>Sepiida</taxon>
        <taxon>Sepiina</taxon>
        <taxon>Sepiidae</taxon>
        <taxon>Acanthosepion</taxon>
    </lineage>
</organism>
<proteinExistence type="predicted"/>
<keyword evidence="5" id="KW-1185">Reference proteome</keyword>
<dbReference type="GO" id="GO:0008270">
    <property type="term" value="F:zinc ion binding"/>
    <property type="evidence" value="ECO:0007669"/>
    <property type="project" value="UniProtKB-KW"/>
</dbReference>
<protein>
    <recommendedName>
        <fullName evidence="3">CCHC-type domain-containing protein</fullName>
    </recommendedName>
</protein>
<feature type="domain" description="CCHC-type" evidence="3">
    <location>
        <begin position="262"/>
        <end position="275"/>
    </location>
</feature>
<evidence type="ECO:0000313" key="5">
    <source>
        <dbReference type="Proteomes" id="UP000597762"/>
    </source>
</evidence>
<keyword evidence="1" id="KW-0863">Zinc-finger</keyword>
<gene>
    <name evidence="4" type="ORF">SPHA_57054</name>
</gene>
<evidence type="ECO:0000256" key="1">
    <source>
        <dbReference type="PROSITE-ProRule" id="PRU00047"/>
    </source>
</evidence>
<feature type="compositionally biased region" description="Basic and acidic residues" evidence="2">
    <location>
        <begin position="26"/>
        <end position="43"/>
    </location>
</feature>
<sequence length="349" mass="40192">MDSAGDLQICYLFGDILPSDTDDEVELKIDEKESLPKSSDKTPETSPSEGERAQSSVIEKVRDNHASKKPVHEEMSKRGDFYKDYMDLTSLMTHMPTYKAVAPRIISLIVSDLQSRRLRRTTKDEVLTAALYNGLKCQHLTRRRFATYDLLLPTKEDCEALAKKVLVYEQLRIQTEYRGRRLIKVTLCKTPARVTEENVTTFFQQYGELVNLSSRVSRIGYPFLEWDAQLYLDRESFDSIPEFFTDHGFRLPVAVEGRRPLCWNCSRMGHLSADCLKKNTNRPTPTPIRSSRNVYRSRPVTRPSTNTTVANKRDSVGSLDSDITPVTQVKPSRNRPRRTRRQRSRLSSY</sequence>
<feature type="region of interest" description="Disordered" evidence="2">
    <location>
        <begin position="23"/>
        <end position="75"/>
    </location>
</feature>
<evidence type="ECO:0000313" key="4">
    <source>
        <dbReference type="EMBL" id="CAE1304470.1"/>
    </source>
</evidence>
<dbReference type="InterPro" id="IPR036875">
    <property type="entry name" value="Znf_CCHC_sf"/>
</dbReference>
<dbReference type="InterPro" id="IPR001878">
    <property type="entry name" value="Znf_CCHC"/>
</dbReference>
<dbReference type="Proteomes" id="UP000597762">
    <property type="component" value="Unassembled WGS sequence"/>
</dbReference>
<comment type="caution">
    <text evidence="4">The sequence shown here is derived from an EMBL/GenBank/DDBJ whole genome shotgun (WGS) entry which is preliminary data.</text>
</comment>
<feature type="compositionally biased region" description="Polar residues" evidence="2">
    <location>
        <begin position="44"/>
        <end position="57"/>
    </location>
</feature>
<evidence type="ECO:0000259" key="3">
    <source>
        <dbReference type="PROSITE" id="PS50158"/>
    </source>
</evidence>
<feature type="compositionally biased region" description="Basic residues" evidence="2">
    <location>
        <begin position="332"/>
        <end position="349"/>
    </location>
</feature>
<reference evidence="4" key="1">
    <citation type="submission" date="2021-01" db="EMBL/GenBank/DDBJ databases">
        <authorList>
            <person name="Li R."/>
            <person name="Bekaert M."/>
        </authorList>
    </citation>
    <scope>NUCLEOTIDE SEQUENCE</scope>
    <source>
        <strain evidence="4">Farmed</strain>
    </source>
</reference>
<feature type="region of interest" description="Disordered" evidence="2">
    <location>
        <begin position="277"/>
        <end position="349"/>
    </location>
</feature>